<sequence length="190" mass="21117">MYNPQSPLSLDEQWRHYAASRFITMPLAGTIMWVIIGIVGLLRPGYVAEMAVFVCTGSIFYLALGLAKFTGEDLLGKTKPGNFFDRIFLSSILMAFAVYSIAIPFYLVEKSSLPMTVGILTGLMWIPFSILARHWVGLFHAGVRTAGILVAWYSLPEYRFVAIPAVVVATYLVTIVVLEKRYRALQAASL</sequence>
<feature type="transmembrane region" description="Helical" evidence="1">
    <location>
        <begin position="161"/>
        <end position="178"/>
    </location>
</feature>
<reference evidence="2 3" key="1">
    <citation type="submission" date="2021-08" db="EMBL/GenBank/DDBJ databases">
        <authorList>
            <person name="Zhang D."/>
            <person name="Zhang A."/>
            <person name="Wang L."/>
        </authorList>
    </citation>
    <scope>NUCLEOTIDE SEQUENCE [LARGE SCALE GENOMIC DNA]</scope>
    <source>
        <strain evidence="2 3">WL0086</strain>
    </source>
</reference>
<evidence type="ECO:0000313" key="3">
    <source>
        <dbReference type="Proteomes" id="UP000738431"/>
    </source>
</evidence>
<gene>
    <name evidence="2" type="ORF">K1X11_012335</name>
</gene>
<dbReference type="RefSeq" id="WP_221032866.1">
    <property type="nucleotide sequence ID" value="NZ_CP139781.1"/>
</dbReference>
<accession>A0ABZ1C2E0</accession>
<keyword evidence="1" id="KW-0812">Transmembrane</keyword>
<reference evidence="2 3" key="2">
    <citation type="submission" date="2023-12" db="EMBL/GenBank/DDBJ databases">
        <title>Description of an unclassified Opitutus bacterium of Verrucomicrobiota.</title>
        <authorList>
            <person name="Zhang D.-F."/>
        </authorList>
    </citation>
    <scope>NUCLEOTIDE SEQUENCE [LARGE SCALE GENOMIC DNA]</scope>
    <source>
        <strain evidence="2 3">WL0086</strain>
    </source>
</reference>
<keyword evidence="1" id="KW-0472">Membrane</keyword>
<protein>
    <submittedName>
        <fullName evidence="2">Uncharacterized protein</fullName>
    </submittedName>
</protein>
<name>A0ABZ1C2E0_9BACT</name>
<keyword evidence="1" id="KW-1133">Transmembrane helix</keyword>
<feature type="transmembrane region" description="Helical" evidence="1">
    <location>
        <begin position="113"/>
        <end position="131"/>
    </location>
</feature>
<keyword evidence="3" id="KW-1185">Reference proteome</keyword>
<dbReference type="Proteomes" id="UP000738431">
    <property type="component" value="Chromosome"/>
</dbReference>
<evidence type="ECO:0000256" key="1">
    <source>
        <dbReference type="SAM" id="Phobius"/>
    </source>
</evidence>
<evidence type="ECO:0000313" key="2">
    <source>
        <dbReference type="EMBL" id="WRQ85591.1"/>
    </source>
</evidence>
<feature type="transmembrane region" description="Helical" evidence="1">
    <location>
        <begin position="21"/>
        <end position="42"/>
    </location>
</feature>
<feature type="transmembrane region" description="Helical" evidence="1">
    <location>
        <begin position="48"/>
        <end position="67"/>
    </location>
</feature>
<proteinExistence type="predicted"/>
<feature type="transmembrane region" description="Helical" evidence="1">
    <location>
        <begin position="87"/>
        <end position="107"/>
    </location>
</feature>
<dbReference type="InterPro" id="IPR053824">
    <property type="entry name" value="DUF7010"/>
</dbReference>
<organism evidence="2 3">
    <name type="scientific">Actomonas aquatica</name>
    <dbReference type="NCBI Taxonomy" id="2866162"/>
    <lineage>
        <taxon>Bacteria</taxon>
        <taxon>Pseudomonadati</taxon>
        <taxon>Verrucomicrobiota</taxon>
        <taxon>Opitutia</taxon>
        <taxon>Opitutales</taxon>
        <taxon>Opitutaceae</taxon>
        <taxon>Actomonas</taxon>
    </lineage>
</organism>
<dbReference type="EMBL" id="CP139781">
    <property type="protein sequence ID" value="WRQ85591.1"/>
    <property type="molecule type" value="Genomic_DNA"/>
</dbReference>
<dbReference type="Pfam" id="PF22765">
    <property type="entry name" value="DUF7010"/>
    <property type="match status" value="1"/>
</dbReference>